<organism evidence="6 7">
    <name type="scientific">Bordetella genomosp. 2</name>
    <dbReference type="NCBI Taxonomy" id="1983456"/>
    <lineage>
        <taxon>Bacteria</taxon>
        <taxon>Pseudomonadati</taxon>
        <taxon>Pseudomonadota</taxon>
        <taxon>Betaproteobacteria</taxon>
        <taxon>Burkholderiales</taxon>
        <taxon>Alcaligenaceae</taxon>
        <taxon>Bordetella</taxon>
    </lineage>
</organism>
<evidence type="ECO:0000256" key="1">
    <source>
        <dbReference type="ARBA" id="ARBA00009437"/>
    </source>
</evidence>
<dbReference type="GO" id="GO:0005829">
    <property type="term" value="C:cytosol"/>
    <property type="evidence" value="ECO:0007669"/>
    <property type="project" value="TreeGrafter"/>
</dbReference>
<protein>
    <recommendedName>
        <fullName evidence="5">HTH lysR-type domain-containing protein</fullName>
    </recommendedName>
</protein>
<dbReference type="Pfam" id="PF03466">
    <property type="entry name" value="LysR_substrate"/>
    <property type="match status" value="1"/>
</dbReference>
<dbReference type="InterPro" id="IPR000847">
    <property type="entry name" value="LysR_HTH_N"/>
</dbReference>
<dbReference type="CDD" id="cd08440">
    <property type="entry name" value="PBP2_LTTR_like_4"/>
    <property type="match status" value="1"/>
</dbReference>
<dbReference type="InterPro" id="IPR036390">
    <property type="entry name" value="WH_DNA-bd_sf"/>
</dbReference>
<dbReference type="AlphaFoldDB" id="A0A261W8B4"/>
<dbReference type="Proteomes" id="UP000215633">
    <property type="component" value="Unassembled WGS sequence"/>
</dbReference>
<dbReference type="GO" id="GO:0003677">
    <property type="term" value="F:DNA binding"/>
    <property type="evidence" value="ECO:0007669"/>
    <property type="project" value="UniProtKB-KW"/>
</dbReference>
<keyword evidence="2" id="KW-0805">Transcription regulation</keyword>
<feature type="domain" description="HTH lysR-type" evidence="5">
    <location>
        <begin position="26"/>
        <end position="83"/>
    </location>
</feature>
<dbReference type="PANTHER" id="PTHR30419:SF8">
    <property type="entry name" value="NITROGEN ASSIMILATION TRANSCRIPTIONAL ACTIVATOR-RELATED"/>
    <property type="match status" value="1"/>
</dbReference>
<name>A0A261W8B4_9BORD</name>
<dbReference type="PRINTS" id="PR00039">
    <property type="entry name" value="HTHLYSR"/>
</dbReference>
<keyword evidence="4" id="KW-0804">Transcription</keyword>
<evidence type="ECO:0000256" key="3">
    <source>
        <dbReference type="ARBA" id="ARBA00023125"/>
    </source>
</evidence>
<dbReference type="EMBL" id="NEVT01000002">
    <property type="protein sequence ID" value="OZI82598.1"/>
    <property type="molecule type" value="Genomic_DNA"/>
</dbReference>
<sequence length="319" mass="34943">MRRAPLCSSPSVLRVTAMIHPDQLDLSAKELLAVKTVADYGSFNAAAIALEISQPVLTRTVQRVERLVGLTLFNRTTRSVEITEAGKEFVALAERVLNDMQIYLKAVQGRSTQQRGQVVIASVMSVACTVLPSIVARYKREHPGVNIHVYEGVHGNVIESVRSGVADIGLTYLDDIASIFTQKPLSTQYFHVVLPKGHALEKRKQVSWSAVQNEQMVSLPSDSRTRRLIDATAVTAGLNLAHTITVTQFTTMMQFVAKGVGIAIVPEGTLADALSLGLVVRPLVQPRVSRVLGMVTLKAREQTPVAGAMVEQIEREWRR</sequence>
<evidence type="ECO:0000259" key="5">
    <source>
        <dbReference type="PROSITE" id="PS50931"/>
    </source>
</evidence>
<evidence type="ECO:0000313" key="6">
    <source>
        <dbReference type="EMBL" id="OZI82598.1"/>
    </source>
</evidence>
<comment type="similarity">
    <text evidence="1">Belongs to the LysR transcriptional regulatory family.</text>
</comment>
<reference evidence="7" key="1">
    <citation type="submission" date="2017-05" db="EMBL/GenBank/DDBJ databases">
        <title>Complete and WGS of Bordetella genogroups.</title>
        <authorList>
            <person name="Spilker T."/>
            <person name="Lipuma J."/>
        </authorList>
    </citation>
    <scope>NUCLEOTIDE SEQUENCE [LARGE SCALE GENOMIC DNA]</scope>
    <source>
        <strain evidence="7">AU8256</strain>
    </source>
</reference>
<dbReference type="InterPro" id="IPR005119">
    <property type="entry name" value="LysR_subst-bd"/>
</dbReference>
<dbReference type="InterPro" id="IPR036388">
    <property type="entry name" value="WH-like_DNA-bd_sf"/>
</dbReference>
<evidence type="ECO:0000256" key="2">
    <source>
        <dbReference type="ARBA" id="ARBA00023015"/>
    </source>
</evidence>
<keyword evidence="3" id="KW-0238">DNA-binding</keyword>
<dbReference type="PANTHER" id="PTHR30419">
    <property type="entry name" value="HTH-TYPE TRANSCRIPTIONAL REGULATOR YBHD"/>
    <property type="match status" value="1"/>
</dbReference>
<dbReference type="Pfam" id="PF00126">
    <property type="entry name" value="HTH_1"/>
    <property type="match status" value="1"/>
</dbReference>
<evidence type="ECO:0000313" key="7">
    <source>
        <dbReference type="Proteomes" id="UP000215633"/>
    </source>
</evidence>
<dbReference type="SUPFAM" id="SSF46785">
    <property type="entry name" value="Winged helix' DNA-binding domain"/>
    <property type="match status" value="1"/>
</dbReference>
<dbReference type="GO" id="GO:0003700">
    <property type="term" value="F:DNA-binding transcription factor activity"/>
    <property type="evidence" value="ECO:0007669"/>
    <property type="project" value="InterPro"/>
</dbReference>
<dbReference type="InterPro" id="IPR050950">
    <property type="entry name" value="HTH-type_LysR_regulators"/>
</dbReference>
<keyword evidence="7" id="KW-1185">Reference proteome</keyword>
<evidence type="ECO:0000256" key="4">
    <source>
        <dbReference type="ARBA" id="ARBA00023163"/>
    </source>
</evidence>
<dbReference type="Gene3D" id="3.40.190.290">
    <property type="match status" value="1"/>
</dbReference>
<gene>
    <name evidence="6" type="ORF">CAL24_01610</name>
</gene>
<dbReference type="SUPFAM" id="SSF53850">
    <property type="entry name" value="Periplasmic binding protein-like II"/>
    <property type="match status" value="1"/>
</dbReference>
<dbReference type="Gene3D" id="1.10.10.10">
    <property type="entry name" value="Winged helix-like DNA-binding domain superfamily/Winged helix DNA-binding domain"/>
    <property type="match status" value="1"/>
</dbReference>
<dbReference type="PROSITE" id="PS50931">
    <property type="entry name" value="HTH_LYSR"/>
    <property type="match status" value="1"/>
</dbReference>
<proteinExistence type="inferred from homology"/>
<accession>A0A261W8B4</accession>
<comment type="caution">
    <text evidence="6">The sequence shown here is derived from an EMBL/GenBank/DDBJ whole genome shotgun (WGS) entry which is preliminary data.</text>
</comment>